<organism evidence="3 4">
    <name type="scientific">Olea europaea subsp. europaea</name>
    <dbReference type="NCBI Taxonomy" id="158383"/>
    <lineage>
        <taxon>Eukaryota</taxon>
        <taxon>Viridiplantae</taxon>
        <taxon>Streptophyta</taxon>
        <taxon>Embryophyta</taxon>
        <taxon>Tracheophyta</taxon>
        <taxon>Spermatophyta</taxon>
        <taxon>Magnoliopsida</taxon>
        <taxon>eudicotyledons</taxon>
        <taxon>Gunneridae</taxon>
        <taxon>Pentapetalae</taxon>
        <taxon>asterids</taxon>
        <taxon>lamiids</taxon>
        <taxon>Lamiales</taxon>
        <taxon>Oleaceae</taxon>
        <taxon>Oleeae</taxon>
        <taxon>Olea</taxon>
    </lineage>
</organism>
<dbReference type="PANTHER" id="PTHR16105">
    <property type="entry name" value="RNA-BINDING REGION-CONTAINING PROTEIN 3"/>
    <property type="match status" value="1"/>
</dbReference>
<dbReference type="GO" id="GO:0030626">
    <property type="term" value="F:U12 snRNA binding"/>
    <property type="evidence" value="ECO:0007669"/>
    <property type="project" value="TreeGrafter"/>
</dbReference>
<evidence type="ECO:0000256" key="2">
    <source>
        <dbReference type="SAM" id="MobiDB-lite"/>
    </source>
</evidence>
<reference evidence="3 4" key="1">
    <citation type="submission" date="2019-12" db="EMBL/GenBank/DDBJ databases">
        <authorList>
            <person name="Alioto T."/>
            <person name="Alioto T."/>
            <person name="Gomez Garrido J."/>
        </authorList>
    </citation>
    <scope>NUCLEOTIDE SEQUENCE [LARGE SCALE GENOMIC DNA]</scope>
</reference>
<dbReference type="OrthoDB" id="277802at2759"/>
<keyword evidence="4" id="KW-1185">Reference proteome</keyword>
<dbReference type="InterPro" id="IPR045164">
    <property type="entry name" value="RBM41/RNPC3"/>
</dbReference>
<evidence type="ECO:0000256" key="1">
    <source>
        <dbReference type="ARBA" id="ARBA00022884"/>
    </source>
</evidence>
<dbReference type="GO" id="GO:0000398">
    <property type="term" value="P:mRNA splicing, via spliceosome"/>
    <property type="evidence" value="ECO:0007669"/>
    <property type="project" value="TreeGrafter"/>
</dbReference>
<keyword evidence="1" id="KW-0694">RNA-binding</keyword>
<feature type="compositionally biased region" description="Basic and acidic residues" evidence="2">
    <location>
        <begin position="113"/>
        <end position="126"/>
    </location>
</feature>
<accession>A0A8S0QY92</accession>
<dbReference type="AlphaFoldDB" id="A0A8S0QY92"/>
<dbReference type="PANTHER" id="PTHR16105:SF0">
    <property type="entry name" value="RNA-BINDING REGION-CONTAINING PROTEIN 3"/>
    <property type="match status" value="1"/>
</dbReference>
<comment type="caution">
    <text evidence="3">The sequence shown here is derived from an EMBL/GenBank/DDBJ whole genome shotgun (WGS) entry which is preliminary data.</text>
</comment>
<protein>
    <submittedName>
        <fullName evidence="3">U11 U12 small nuclear ribonucleo 65 kDa isoform X1</fullName>
    </submittedName>
</protein>
<proteinExistence type="predicted"/>
<dbReference type="EMBL" id="CACTIH010001986">
    <property type="protein sequence ID" value="CAA2970850.1"/>
    <property type="molecule type" value="Genomic_DNA"/>
</dbReference>
<name>A0A8S0QY92_OLEEU</name>
<evidence type="ECO:0000313" key="4">
    <source>
        <dbReference type="Proteomes" id="UP000594638"/>
    </source>
</evidence>
<dbReference type="GO" id="GO:0097157">
    <property type="term" value="F:pre-mRNA intronic binding"/>
    <property type="evidence" value="ECO:0007669"/>
    <property type="project" value="TreeGrafter"/>
</dbReference>
<sequence length="195" mass="21578">MDFLLTNKAIFVTDFSDSSRRDFAQTGEPMSQRLGVKYPFSPHLEYAYPSPDGNILTNTVNVLIAVTHFYTQALHLMNKMNIPAPFQTALPTPPLPLLEPVPPSRCPPLAMKTDIEDRSNNESERESSDEEVQGEIGPKRKRVKRQAILGPAVDKDVAHEAVGLKASALIPKEKPILKKKKSIQQVLASTLGDYG</sequence>
<gene>
    <name evidence="3" type="ORF">OLEA9_A023940</name>
</gene>
<dbReference type="Proteomes" id="UP000594638">
    <property type="component" value="Unassembled WGS sequence"/>
</dbReference>
<dbReference type="Gramene" id="OE9A023940T1">
    <property type="protein sequence ID" value="OE9A023940C1"/>
    <property type="gene ID" value="OE9A023940"/>
</dbReference>
<dbReference type="GO" id="GO:0005689">
    <property type="term" value="C:U12-type spliceosomal complex"/>
    <property type="evidence" value="ECO:0007669"/>
    <property type="project" value="TreeGrafter"/>
</dbReference>
<evidence type="ECO:0000313" key="3">
    <source>
        <dbReference type="EMBL" id="CAA2970850.1"/>
    </source>
</evidence>
<feature type="region of interest" description="Disordered" evidence="2">
    <location>
        <begin position="104"/>
        <end position="144"/>
    </location>
</feature>